<dbReference type="InterPro" id="IPR003661">
    <property type="entry name" value="HisK_dim/P_dom"/>
</dbReference>
<accession>A0A081BYD6</accession>
<evidence type="ECO:0000256" key="2">
    <source>
        <dbReference type="ARBA" id="ARBA00012438"/>
    </source>
</evidence>
<dbReference type="InterPro" id="IPR004358">
    <property type="entry name" value="Sig_transdc_His_kin-like_C"/>
</dbReference>
<dbReference type="HOGENOM" id="CLU_047121_0_0_0"/>
<evidence type="ECO:0000259" key="5">
    <source>
        <dbReference type="PROSITE" id="PS50109"/>
    </source>
</evidence>
<evidence type="ECO:0000313" key="6">
    <source>
        <dbReference type="EMBL" id="GAK57341.1"/>
    </source>
</evidence>
<dbReference type="Gene3D" id="1.10.287.130">
    <property type="match status" value="1"/>
</dbReference>
<dbReference type="PANTHER" id="PTHR43065">
    <property type="entry name" value="SENSOR HISTIDINE KINASE"/>
    <property type="match status" value="1"/>
</dbReference>
<protein>
    <recommendedName>
        <fullName evidence="2">histidine kinase</fullName>
        <ecNumber evidence="2">2.7.13.3</ecNumber>
    </recommendedName>
</protein>
<dbReference type="InterPro" id="IPR036890">
    <property type="entry name" value="HATPase_C_sf"/>
</dbReference>
<organism evidence="6 7">
    <name type="scientific">Vecturithrix granuli</name>
    <dbReference type="NCBI Taxonomy" id="1499967"/>
    <lineage>
        <taxon>Bacteria</taxon>
        <taxon>Candidatus Moduliflexota</taxon>
        <taxon>Candidatus Vecturitrichia</taxon>
        <taxon>Candidatus Vecturitrichales</taxon>
        <taxon>Candidatus Vecturitrichaceae</taxon>
        <taxon>Candidatus Vecturithrix</taxon>
    </lineage>
</organism>
<feature type="domain" description="Histidine kinase" evidence="5">
    <location>
        <begin position="119"/>
        <end position="350"/>
    </location>
</feature>
<dbReference type="Proteomes" id="UP000030661">
    <property type="component" value="Unassembled WGS sequence"/>
</dbReference>
<keyword evidence="7" id="KW-1185">Reference proteome</keyword>
<dbReference type="CDD" id="cd00075">
    <property type="entry name" value="HATPase"/>
    <property type="match status" value="1"/>
</dbReference>
<keyword evidence="6" id="KW-0418">Kinase</keyword>
<dbReference type="EC" id="2.7.13.3" evidence="2"/>
<name>A0A081BYD6_VECG1</name>
<dbReference type="PANTHER" id="PTHR43065:SF47">
    <property type="match status" value="1"/>
</dbReference>
<dbReference type="InterPro" id="IPR036097">
    <property type="entry name" value="HisK_dim/P_sf"/>
</dbReference>
<dbReference type="InterPro" id="IPR005467">
    <property type="entry name" value="His_kinase_dom"/>
</dbReference>
<dbReference type="SUPFAM" id="SSF55874">
    <property type="entry name" value="ATPase domain of HSP90 chaperone/DNA topoisomerase II/histidine kinase"/>
    <property type="match status" value="1"/>
</dbReference>
<evidence type="ECO:0000256" key="1">
    <source>
        <dbReference type="ARBA" id="ARBA00000085"/>
    </source>
</evidence>
<evidence type="ECO:0000256" key="4">
    <source>
        <dbReference type="SAM" id="Coils"/>
    </source>
</evidence>
<sequence>MSYLIKDMEGNYLKTLPVTVEKALYRKQTEDALKTYQNHLEELVKERTAELETEILERKRIEGEVRTLNAELERRVEERTIELRIANQELLQSLETLRKAQEQLIQSEKMAALGGLVAGIAHEINTPVGVSITAASHLEQQTKEINTHYHNNTMRRSELEHYLDVAEQASRILLINLQLAADQIQIFKQVAVDQTSSERRFFNLKNYLSDVLLSLYPKLRNTRHTITINCPDTLSLDSYPGAFSQIVRNLVLNSLVHGFEHKEQGEITLDITLQAESLQLRYTDNGRGIGKEEIPKIFEPFYTTKRGHGGSGLGLNIVYNLVTQQLQGTIVCESQPGAGTTFLIQVPLSIS</sequence>
<dbReference type="eggNOG" id="COG4191">
    <property type="taxonomic scope" value="Bacteria"/>
</dbReference>
<dbReference type="EMBL" id="DF820465">
    <property type="protein sequence ID" value="GAK57341.1"/>
    <property type="molecule type" value="Genomic_DNA"/>
</dbReference>
<dbReference type="STRING" id="1499967.U27_04306"/>
<feature type="coiled-coil region" evidence="4">
    <location>
        <begin position="26"/>
        <end position="107"/>
    </location>
</feature>
<dbReference type="SUPFAM" id="SSF47384">
    <property type="entry name" value="Homodimeric domain of signal transducing histidine kinase"/>
    <property type="match status" value="1"/>
</dbReference>
<dbReference type="InterPro" id="IPR003594">
    <property type="entry name" value="HATPase_dom"/>
</dbReference>
<proteinExistence type="predicted"/>
<gene>
    <name evidence="6" type="ORF">U27_04306</name>
</gene>
<dbReference type="PRINTS" id="PR00344">
    <property type="entry name" value="BCTRLSENSOR"/>
</dbReference>
<dbReference type="Gene3D" id="3.30.565.10">
    <property type="entry name" value="Histidine kinase-like ATPase, C-terminal domain"/>
    <property type="match status" value="1"/>
</dbReference>
<dbReference type="CDD" id="cd00082">
    <property type="entry name" value="HisKA"/>
    <property type="match status" value="1"/>
</dbReference>
<evidence type="ECO:0000313" key="7">
    <source>
        <dbReference type="Proteomes" id="UP000030661"/>
    </source>
</evidence>
<keyword evidence="6" id="KW-0808">Transferase</keyword>
<dbReference type="SMART" id="SM00387">
    <property type="entry name" value="HATPase_c"/>
    <property type="match status" value="1"/>
</dbReference>
<dbReference type="Pfam" id="PF02518">
    <property type="entry name" value="HATPase_c"/>
    <property type="match status" value="1"/>
</dbReference>
<evidence type="ECO:0000256" key="3">
    <source>
        <dbReference type="ARBA" id="ARBA00022553"/>
    </source>
</evidence>
<dbReference type="GO" id="GO:0000155">
    <property type="term" value="F:phosphorelay sensor kinase activity"/>
    <property type="evidence" value="ECO:0007669"/>
    <property type="project" value="InterPro"/>
</dbReference>
<comment type="catalytic activity">
    <reaction evidence="1">
        <text>ATP + protein L-histidine = ADP + protein N-phospho-L-histidine.</text>
        <dbReference type="EC" id="2.7.13.3"/>
    </reaction>
</comment>
<reference evidence="6 7" key="1">
    <citation type="journal article" date="2015" name="PeerJ">
        <title>First genomic representation of candidate bacterial phylum KSB3 points to enhanced environmental sensing as a trigger of wastewater bulking.</title>
        <authorList>
            <person name="Sekiguchi Y."/>
            <person name="Ohashi A."/>
            <person name="Parks D.H."/>
            <person name="Yamauchi T."/>
            <person name="Tyson G.W."/>
            <person name="Hugenholtz P."/>
        </authorList>
    </citation>
    <scope>NUCLEOTIDE SEQUENCE [LARGE SCALE GENOMIC DNA]</scope>
</reference>
<keyword evidence="4" id="KW-0175">Coiled coil</keyword>
<dbReference type="AlphaFoldDB" id="A0A081BYD6"/>
<dbReference type="PROSITE" id="PS50109">
    <property type="entry name" value="HIS_KIN"/>
    <property type="match status" value="1"/>
</dbReference>
<keyword evidence="3" id="KW-0597">Phosphoprotein</keyword>